<dbReference type="GO" id="GO:0005524">
    <property type="term" value="F:ATP binding"/>
    <property type="evidence" value="ECO:0007669"/>
    <property type="project" value="UniProtKB-KW"/>
</dbReference>
<dbReference type="RefSeq" id="WP_008602194.1">
    <property type="nucleotide sequence ID" value="NZ_AMRV01000005.1"/>
</dbReference>
<dbReference type="PROSITE" id="PS50893">
    <property type="entry name" value="ABC_TRANSPORTER_2"/>
    <property type="match status" value="1"/>
</dbReference>
<dbReference type="OrthoDB" id="9810077at2"/>
<gene>
    <name evidence="7" type="ORF">C725_1878</name>
</gene>
<dbReference type="InterPro" id="IPR003593">
    <property type="entry name" value="AAA+_ATPase"/>
</dbReference>
<accession>M2U4F8</accession>
<keyword evidence="4" id="KW-1278">Translocase</keyword>
<evidence type="ECO:0000259" key="6">
    <source>
        <dbReference type="PROSITE" id="PS50893"/>
    </source>
</evidence>
<reference evidence="7 8" key="1">
    <citation type="journal article" date="2013" name="Genome Announc.">
        <title>Draft Genome Sequence of Strain JLT2015T, Belonging to the Family Sphingomonadaceae of the Alphaproteobacteria.</title>
        <authorList>
            <person name="Tang K."/>
            <person name="Liu K."/>
            <person name="Li S."/>
            <person name="Jiao N."/>
        </authorList>
    </citation>
    <scope>NUCLEOTIDE SEQUENCE [LARGE SCALE GENOMIC DNA]</scope>
    <source>
        <strain evidence="7 8">JLT2015</strain>
    </source>
</reference>
<dbReference type="AlphaFoldDB" id="M2U4F8"/>
<comment type="caution">
    <text evidence="7">The sequence shown here is derived from an EMBL/GenBank/DDBJ whole genome shotgun (WGS) entry which is preliminary data.</text>
</comment>
<dbReference type="Pfam" id="PF00005">
    <property type="entry name" value="ABC_tran"/>
    <property type="match status" value="1"/>
</dbReference>
<keyword evidence="8" id="KW-1185">Reference proteome</keyword>
<dbReference type="Gene3D" id="3.40.50.300">
    <property type="entry name" value="P-loop containing nucleotide triphosphate hydrolases"/>
    <property type="match status" value="1"/>
</dbReference>
<dbReference type="CDD" id="cd03214">
    <property type="entry name" value="ABC_Iron-Siderophores_B12_Hemin"/>
    <property type="match status" value="1"/>
</dbReference>
<dbReference type="SUPFAM" id="SSF52540">
    <property type="entry name" value="P-loop containing nucleoside triphosphate hydrolases"/>
    <property type="match status" value="1"/>
</dbReference>
<dbReference type="InterPro" id="IPR027417">
    <property type="entry name" value="P-loop_NTPase"/>
</dbReference>
<dbReference type="SMART" id="SM00382">
    <property type="entry name" value="AAA"/>
    <property type="match status" value="1"/>
</dbReference>
<dbReference type="EMBL" id="AMRV01000005">
    <property type="protein sequence ID" value="EMD82838.1"/>
    <property type="molecule type" value="Genomic_DNA"/>
</dbReference>
<evidence type="ECO:0000256" key="2">
    <source>
        <dbReference type="ARBA" id="ARBA00022741"/>
    </source>
</evidence>
<keyword evidence="3" id="KW-0067">ATP-binding</keyword>
<keyword evidence="2" id="KW-0547">Nucleotide-binding</keyword>
<organism evidence="7 8">
    <name type="scientific">Pacificimonas flava</name>
    <dbReference type="NCBI Taxonomy" id="1234595"/>
    <lineage>
        <taxon>Bacteria</taxon>
        <taxon>Pseudomonadati</taxon>
        <taxon>Pseudomonadota</taxon>
        <taxon>Alphaproteobacteria</taxon>
        <taxon>Sphingomonadales</taxon>
        <taxon>Sphingosinicellaceae</taxon>
        <taxon>Pacificimonas</taxon>
    </lineage>
</organism>
<dbReference type="PANTHER" id="PTHR42794:SF1">
    <property type="entry name" value="HEMIN IMPORT ATP-BINDING PROTEIN HMUV"/>
    <property type="match status" value="1"/>
</dbReference>
<dbReference type="PATRIC" id="fig|1234595.3.peg.1881"/>
<dbReference type="Proteomes" id="UP000011717">
    <property type="component" value="Unassembled WGS sequence"/>
</dbReference>
<comment type="function">
    <text evidence="5">Part of the ABC transporter complex HmuTUV involved in hemin import. Responsible for energy coupling to the transport system.</text>
</comment>
<evidence type="ECO:0000256" key="5">
    <source>
        <dbReference type="ARBA" id="ARBA00037066"/>
    </source>
</evidence>
<evidence type="ECO:0000256" key="1">
    <source>
        <dbReference type="ARBA" id="ARBA00022448"/>
    </source>
</evidence>
<dbReference type="PANTHER" id="PTHR42794">
    <property type="entry name" value="HEMIN IMPORT ATP-BINDING PROTEIN HMUV"/>
    <property type="match status" value="1"/>
</dbReference>
<protein>
    <submittedName>
        <fullName evidence="7">Vitamin B12 ABC transporter, ATPase component BtuD</fullName>
    </submittedName>
</protein>
<keyword evidence="1" id="KW-0813">Transport</keyword>
<evidence type="ECO:0000256" key="4">
    <source>
        <dbReference type="ARBA" id="ARBA00022967"/>
    </source>
</evidence>
<feature type="domain" description="ABC transporter" evidence="6">
    <location>
        <begin position="4"/>
        <end position="239"/>
    </location>
</feature>
<evidence type="ECO:0000313" key="8">
    <source>
        <dbReference type="Proteomes" id="UP000011717"/>
    </source>
</evidence>
<sequence length="259" mass="26935">MSALHVEGLGYSAGGRALVTDASFALQPGSFTMLIGPNGSGKTTLIRLALGLLKPDTGTARLAGEDVQRLSMRQRALRAAYLPQSRPLAWPQPVIDLVALGRFAYGGGPGRLAGDDAIAVEKAVAACRLQPLLHRSADTLSGGELARVHLARAMATEAPLIVADEPAAALDVRYQHEVMQLFANATGAGRAVLAVVHDLTLAARYADRLIWMSEGHIVADGTPADTMTAERLRSVFVVEADVAVGASGDVSVEIAGPAA</sequence>
<evidence type="ECO:0000256" key="3">
    <source>
        <dbReference type="ARBA" id="ARBA00022840"/>
    </source>
</evidence>
<dbReference type="InterPro" id="IPR003439">
    <property type="entry name" value="ABC_transporter-like_ATP-bd"/>
</dbReference>
<dbReference type="GO" id="GO:0016887">
    <property type="term" value="F:ATP hydrolysis activity"/>
    <property type="evidence" value="ECO:0007669"/>
    <property type="project" value="InterPro"/>
</dbReference>
<name>M2U4F8_9SPHN</name>
<proteinExistence type="predicted"/>
<evidence type="ECO:0000313" key="7">
    <source>
        <dbReference type="EMBL" id="EMD82838.1"/>
    </source>
</evidence>